<reference evidence="2" key="1">
    <citation type="submission" date="2024-03" db="EMBL/GenBank/DDBJ databases">
        <title>WGS assembly of Saponaria officinalis var. Norfolk2.</title>
        <authorList>
            <person name="Jenkins J."/>
            <person name="Shu S."/>
            <person name="Grimwood J."/>
            <person name="Barry K."/>
            <person name="Goodstein D."/>
            <person name="Schmutz J."/>
            <person name="Leebens-Mack J."/>
            <person name="Osbourn A."/>
        </authorList>
    </citation>
    <scope>NUCLEOTIDE SEQUENCE [LARGE SCALE GENOMIC DNA]</scope>
    <source>
        <strain evidence="2">JIC</strain>
    </source>
</reference>
<gene>
    <name evidence="2" type="ORF">RND81_13G204700</name>
</gene>
<dbReference type="EMBL" id="JBDFQZ010000013">
    <property type="protein sequence ID" value="KAK9670482.1"/>
    <property type="molecule type" value="Genomic_DNA"/>
</dbReference>
<dbReference type="PANTHER" id="PTHR35477:SF1">
    <property type="entry name" value="OS06G0728500 PROTEIN"/>
    <property type="match status" value="1"/>
</dbReference>
<feature type="region of interest" description="Disordered" evidence="1">
    <location>
        <begin position="177"/>
        <end position="203"/>
    </location>
</feature>
<protein>
    <submittedName>
        <fullName evidence="2">Uncharacterized protein</fullName>
    </submittedName>
</protein>
<feature type="region of interest" description="Disordered" evidence="1">
    <location>
        <begin position="254"/>
        <end position="325"/>
    </location>
</feature>
<keyword evidence="3" id="KW-1185">Reference proteome</keyword>
<comment type="caution">
    <text evidence="2">The sequence shown here is derived from an EMBL/GenBank/DDBJ whole genome shotgun (WGS) entry which is preliminary data.</text>
</comment>
<evidence type="ECO:0000256" key="1">
    <source>
        <dbReference type="SAM" id="MobiDB-lite"/>
    </source>
</evidence>
<dbReference type="Proteomes" id="UP001443914">
    <property type="component" value="Unassembled WGS sequence"/>
</dbReference>
<feature type="region of interest" description="Disordered" evidence="1">
    <location>
        <begin position="34"/>
        <end position="57"/>
    </location>
</feature>
<sequence length="379" mass="41270">MDSNGFDTDHLDPDVRLPPRKRLLAGLKKQSCSESTSQCSLENNPSQNLNPSVDQSPLSEFDVRLNNLLKSYKNGSNMSPEEIAMAAESAASNAAKAAEAAKAVAEAKAAVAAKAVAAAKSALDLVALGFEESGSKDKHQKRNKLKKHVPVQVLYNKYRATENCGEDEELARKLHRTMNSSPRISKHSSGSESKNHKHKKRKMVLTNDQSGVSDWTTVGDGSVKLSADCNGLVEGGVDCEGSNEEPHVVKVDEKMSKISKDDEVEVDSGEAESSHPKEKKFKGSDDLCSNGRKRGRIKQKKLPLSVLSSKDQANPKEEMSLTNSLITRARTDKSAARQLVLLSVDPSENNVSPMEVAPTWKCQDFKVSQCIKQDKLVQS</sequence>
<name>A0AAW1H5K7_SAPOF</name>
<evidence type="ECO:0000313" key="2">
    <source>
        <dbReference type="EMBL" id="KAK9670482.1"/>
    </source>
</evidence>
<feature type="compositionally biased region" description="Basic residues" evidence="1">
    <location>
        <begin position="291"/>
        <end position="301"/>
    </location>
</feature>
<evidence type="ECO:0000313" key="3">
    <source>
        <dbReference type="Proteomes" id="UP001443914"/>
    </source>
</evidence>
<accession>A0AAW1H5K7</accession>
<dbReference type="AlphaFoldDB" id="A0AAW1H5K7"/>
<feature type="compositionally biased region" description="Basic and acidic residues" evidence="1">
    <location>
        <begin position="272"/>
        <end position="285"/>
    </location>
</feature>
<organism evidence="2 3">
    <name type="scientific">Saponaria officinalis</name>
    <name type="common">Common soapwort</name>
    <name type="synonym">Lychnis saponaria</name>
    <dbReference type="NCBI Taxonomy" id="3572"/>
    <lineage>
        <taxon>Eukaryota</taxon>
        <taxon>Viridiplantae</taxon>
        <taxon>Streptophyta</taxon>
        <taxon>Embryophyta</taxon>
        <taxon>Tracheophyta</taxon>
        <taxon>Spermatophyta</taxon>
        <taxon>Magnoliopsida</taxon>
        <taxon>eudicotyledons</taxon>
        <taxon>Gunneridae</taxon>
        <taxon>Pentapetalae</taxon>
        <taxon>Caryophyllales</taxon>
        <taxon>Caryophyllaceae</taxon>
        <taxon>Caryophylleae</taxon>
        <taxon>Saponaria</taxon>
    </lineage>
</organism>
<feature type="compositionally biased region" description="Polar residues" evidence="1">
    <location>
        <begin position="177"/>
        <end position="192"/>
    </location>
</feature>
<proteinExistence type="predicted"/>
<dbReference type="PANTHER" id="PTHR35477">
    <property type="entry name" value="OS06G0728500 PROTEIN"/>
    <property type="match status" value="1"/>
</dbReference>